<dbReference type="HOGENOM" id="CLU_2487208_0_0_1"/>
<evidence type="ECO:0000313" key="2">
    <source>
        <dbReference type="Proteomes" id="UP000008021"/>
    </source>
</evidence>
<evidence type="ECO:0000313" key="1">
    <source>
        <dbReference type="EnsemblPlants" id="OMERI04G21290.5"/>
    </source>
</evidence>
<dbReference type="Gramene" id="OMERI04G21290.5">
    <property type="protein sequence ID" value="OMERI04G21290.5"/>
    <property type="gene ID" value="OMERI04G21290"/>
</dbReference>
<dbReference type="AlphaFoldDB" id="A0A0E0DII7"/>
<sequence length="87" mass="9718">MHLKTPHIRSNPVHDEVRSGMSTVYLLGTDYLVGTWSHGLRSCKSRCIIRTSVSRAVEEDRNIPAALYPGMGLHVFLVCCDACELDM</sequence>
<keyword evidence="2" id="KW-1185">Reference proteome</keyword>
<reference evidence="1" key="1">
    <citation type="submission" date="2015-04" db="UniProtKB">
        <authorList>
            <consortium name="EnsemblPlants"/>
        </authorList>
    </citation>
    <scope>IDENTIFICATION</scope>
</reference>
<dbReference type="EnsemblPlants" id="OMERI04G21290.5">
    <property type="protein sequence ID" value="OMERI04G21290.5"/>
    <property type="gene ID" value="OMERI04G21290"/>
</dbReference>
<organism evidence="1">
    <name type="scientific">Oryza meridionalis</name>
    <dbReference type="NCBI Taxonomy" id="40149"/>
    <lineage>
        <taxon>Eukaryota</taxon>
        <taxon>Viridiplantae</taxon>
        <taxon>Streptophyta</taxon>
        <taxon>Embryophyta</taxon>
        <taxon>Tracheophyta</taxon>
        <taxon>Spermatophyta</taxon>
        <taxon>Magnoliopsida</taxon>
        <taxon>Liliopsida</taxon>
        <taxon>Poales</taxon>
        <taxon>Poaceae</taxon>
        <taxon>BOP clade</taxon>
        <taxon>Oryzoideae</taxon>
        <taxon>Oryzeae</taxon>
        <taxon>Oryzinae</taxon>
        <taxon>Oryza</taxon>
    </lineage>
</organism>
<protein>
    <submittedName>
        <fullName evidence="1">Uncharacterized protein</fullName>
    </submittedName>
</protein>
<accession>A0A0E0DII7</accession>
<dbReference type="Proteomes" id="UP000008021">
    <property type="component" value="Chromosome 4"/>
</dbReference>
<reference evidence="1" key="2">
    <citation type="submission" date="2018-05" db="EMBL/GenBank/DDBJ databases">
        <title>OmerRS3 (Oryza meridionalis Reference Sequence Version 3).</title>
        <authorList>
            <person name="Zhang J."/>
            <person name="Kudrna D."/>
            <person name="Lee S."/>
            <person name="Talag J."/>
            <person name="Welchert J."/>
            <person name="Wing R.A."/>
        </authorList>
    </citation>
    <scope>NUCLEOTIDE SEQUENCE [LARGE SCALE GENOMIC DNA]</scope>
    <source>
        <strain evidence="1">cv. OR44</strain>
    </source>
</reference>
<proteinExistence type="predicted"/>
<name>A0A0E0DII7_9ORYZ</name>